<organism evidence="2 3">
    <name type="scientific">Cladophialophora carrionii</name>
    <dbReference type="NCBI Taxonomy" id="86049"/>
    <lineage>
        <taxon>Eukaryota</taxon>
        <taxon>Fungi</taxon>
        <taxon>Dikarya</taxon>
        <taxon>Ascomycota</taxon>
        <taxon>Pezizomycotina</taxon>
        <taxon>Eurotiomycetes</taxon>
        <taxon>Chaetothyriomycetidae</taxon>
        <taxon>Chaetothyriales</taxon>
        <taxon>Herpotrichiellaceae</taxon>
        <taxon>Cladophialophora</taxon>
    </lineage>
</organism>
<name>A0A1C1CJ62_9EURO</name>
<feature type="compositionally biased region" description="Basic and acidic residues" evidence="1">
    <location>
        <begin position="39"/>
        <end position="60"/>
    </location>
</feature>
<sequence>MNFNAGAPSGTPAEEHANHTAPVEVTPAGEAQASEDTNDQDHDDHEHGDHDDNDDGRDSDNPSEFGNHSDLSNDSDIDYVYNFHEEPETEPFAQPDNDGAGSGDLFTQANDDHATIHCEIAVLARGSRIVTDHHPATVYVRQRTGEDHGSRANGDTAPVESEKRRPCPTTARSVTDGFAAIVDSYVLAGPSEDVPANWGRDSLFRGSFQVLERSNDDIPVSEYGPIPNYQLFQIDSEDGLRSGLFDDHLKTRFLGFPDRPFVLHACLANNDTGEIFAHYSPDWNDCAQVVRINSPCFNRLFLQQRVLTIGDRYVALTLPAKYSFIYDGRNIHLVIREETLEQRVRKHASDRFMAVNRNSIPLSTAFAVWGLRFGVLPLACRNEIETVWRSMAYLADELYRRSTLGVPTALLDRQGLEILAVRLHRRRIDYHGRIMYRSSGPSGVHLEGRLVSVELIDEPLRDMRIRTVIEVTSDVTRFHLICLRHSADEFRRFGWYFSNRGDDPSGTYYGDGIDPLREWVPGKIIYQQRTSQGPLTFVVADDNTVNVHVDEKRLHSLLWSHHSSYPWPVRRYWPLTSLVSLFRQSVTHPECDQQELSTLVHRIFQLEVDRLALLQARDDEQVQQVQFVHYQFAVEMFRRSIMHEKTTIKTRTAVPRPSHAECAGTLYNVVPRLNHGVFSLECYFLYWSQAHQTTFGLMIEALEWRHLDPFVDFEAVEISMEGEEVPPYWDPRCEHLFNDVWQRVPLPTPTAPCPPPSSSVPFHIPACRMGALLRPLARALEANCFPAKADNVASVVQAHYNSFCASTGYAASTPLILQILAQFTAWHQTQFIDSSRRRRLDLYNNACAAREAVAWDDIRRQREVLVESSFEPCDVLLLLLLEVVVGWIFVQHDKHHMLPSPANHITWTYTLSPTMDEQVLSNLVLVLQTFTTVFECEHVVEKVVPVIVELDIDPASGSHTDEWYLYWRRVREERVDRLPGSTSTASPAEVAATVTVSETAATASSASVEAFAVLAAPPSAAPSAAPPLLPA</sequence>
<comment type="caution">
    <text evidence="2">The sequence shown here is derived from an EMBL/GenBank/DDBJ whole genome shotgun (WGS) entry which is preliminary data.</text>
</comment>
<dbReference type="VEuPathDB" id="FungiDB:CLCR_03834"/>
<gene>
    <name evidence="2" type="ORF">CLCR_03834</name>
</gene>
<feature type="region of interest" description="Disordered" evidence="1">
    <location>
        <begin position="1"/>
        <end position="75"/>
    </location>
</feature>
<feature type="region of interest" description="Disordered" evidence="1">
    <location>
        <begin position="88"/>
        <end position="108"/>
    </location>
</feature>
<dbReference type="VEuPathDB" id="FungiDB:G647_10296"/>
<keyword evidence="3" id="KW-1185">Reference proteome</keyword>
<evidence type="ECO:0000313" key="3">
    <source>
        <dbReference type="Proteomes" id="UP000094526"/>
    </source>
</evidence>
<feature type="region of interest" description="Disordered" evidence="1">
    <location>
        <begin position="141"/>
        <end position="170"/>
    </location>
</feature>
<reference evidence="3" key="1">
    <citation type="submission" date="2015-07" db="EMBL/GenBank/DDBJ databases">
        <authorList>
            <person name="Teixeira M.M."/>
            <person name="Souza R.C."/>
            <person name="Almeida L.G."/>
            <person name="Vicente V.A."/>
            <person name="de Hoog S."/>
            <person name="Bocca A.L."/>
            <person name="de Almeida S.R."/>
            <person name="Vasconcelos A.T."/>
            <person name="Felipe M.S."/>
        </authorList>
    </citation>
    <scope>NUCLEOTIDE SEQUENCE [LARGE SCALE GENOMIC DNA]</scope>
    <source>
        <strain evidence="3">KSF</strain>
    </source>
</reference>
<accession>A0A1C1CJ62</accession>
<evidence type="ECO:0000313" key="2">
    <source>
        <dbReference type="EMBL" id="OCT48549.1"/>
    </source>
</evidence>
<evidence type="ECO:0000256" key="1">
    <source>
        <dbReference type="SAM" id="MobiDB-lite"/>
    </source>
</evidence>
<feature type="compositionally biased region" description="Polar residues" evidence="1">
    <location>
        <begin position="62"/>
        <end position="74"/>
    </location>
</feature>
<dbReference type="Proteomes" id="UP000094526">
    <property type="component" value="Unassembled WGS sequence"/>
</dbReference>
<dbReference type="OrthoDB" id="4155655at2759"/>
<proteinExistence type="predicted"/>
<dbReference type="AlphaFoldDB" id="A0A1C1CJ62"/>
<protein>
    <submittedName>
        <fullName evidence="2">Uncharacterized protein</fullName>
    </submittedName>
</protein>
<dbReference type="EMBL" id="LGRB01000012">
    <property type="protein sequence ID" value="OCT48549.1"/>
    <property type="molecule type" value="Genomic_DNA"/>
</dbReference>